<organism evidence="1 2">
    <name type="scientific">Mycena albidolilacea</name>
    <dbReference type="NCBI Taxonomy" id="1033008"/>
    <lineage>
        <taxon>Eukaryota</taxon>
        <taxon>Fungi</taxon>
        <taxon>Dikarya</taxon>
        <taxon>Basidiomycota</taxon>
        <taxon>Agaricomycotina</taxon>
        <taxon>Agaricomycetes</taxon>
        <taxon>Agaricomycetidae</taxon>
        <taxon>Agaricales</taxon>
        <taxon>Marasmiineae</taxon>
        <taxon>Mycenaceae</taxon>
        <taxon>Mycena</taxon>
    </lineage>
</organism>
<reference evidence="1" key="1">
    <citation type="submission" date="2023-03" db="EMBL/GenBank/DDBJ databases">
        <title>Massive genome expansion in bonnet fungi (Mycena s.s.) driven by repeated elements and novel gene families across ecological guilds.</title>
        <authorList>
            <consortium name="Lawrence Berkeley National Laboratory"/>
            <person name="Harder C.B."/>
            <person name="Miyauchi S."/>
            <person name="Viragh M."/>
            <person name="Kuo A."/>
            <person name="Thoen E."/>
            <person name="Andreopoulos B."/>
            <person name="Lu D."/>
            <person name="Skrede I."/>
            <person name="Drula E."/>
            <person name="Henrissat B."/>
            <person name="Morin E."/>
            <person name="Kohler A."/>
            <person name="Barry K."/>
            <person name="LaButti K."/>
            <person name="Morin E."/>
            <person name="Salamov A."/>
            <person name="Lipzen A."/>
            <person name="Mereny Z."/>
            <person name="Hegedus B."/>
            <person name="Baldrian P."/>
            <person name="Stursova M."/>
            <person name="Weitz H."/>
            <person name="Taylor A."/>
            <person name="Grigoriev I.V."/>
            <person name="Nagy L.G."/>
            <person name="Martin F."/>
            <person name="Kauserud H."/>
        </authorList>
    </citation>
    <scope>NUCLEOTIDE SEQUENCE</scope>
    <source>
        <strain evidence="1">CBHHK002</strain>
    </source>
</reference>
<dbReference type="EMBL" id="JARIHO010000102">
    <property type="protein sequence ID" value="KAJ7303789.1"/>
    <property type="molecule type" value="Genomic_DNA"/>
</dbReference>
<feature type="non-terminal residue" evidence="1">
    <location>
        <position position="158"/>
    </location>
</feature>
<evidence type="ECO:0000313" key="2">
    <source>
        <dbReference type="Proteomes" id="UP001218218"/>
    </source>
</evidence>
<dbReference type="Proteomes" id="UP001218218">
    <property type="component" value="Unassembled WGS sequence"/>
</dbReference>
<evidence type="ECO:0000313" key="1">
    <source>
        <dbReference type="EMBL" id="KAJ7303789.1"/>
    </source>
</evidence>
<feature type="non-terminal residue" evidence="1">
    <location>
        <position position="1"/>
    </location>
</feature>
<gene>
    <name evidence="1" type="ORF">DFH08DRAFT_658614</name>
</gene>
<proteinExistence type="predicted"/>
<name>A0AAD7E990_9AGAR</name>
<accession>A0AAD7E990</accession>
<sequence length="158" mass="18120">PDPSPFFPAELEREIFEMAALFHPETIFSLVLVCRRVYEWTDGIRYRTVTSNGAGWSFPVYGFWQAIQSNSNPASFFQHHVENFFFSHGLVDPKNLRKTLAACSGIQDLVLYVSMGFSGSLLPILAAMKLRRLGFDWPFLFIYTVHPHQPMFSSLTHL</sequence>
<keyword evidence="2" id="KW-1185">Reference proteome</keyword>
<protein>
    <submittedName>
        <fullName evidence="1">Uncharacterized protein</fullName>
    </submittedName>
</protein>
<comment type="caution">
    <text evidence="1">The sequence shown here is derived from an EMBL/GenBank/DDBJ whole genome shotgun (WGS) entry which is preliminary data.</text>
</comment>
<dbReference type="AlphaFoldDB" id="A0AAD7E990"/>